<evidence type="ECO:0000256" key="1">
    <source>
        <dbReference type="ARBA" id="ARBA00022574"/>
    </source>
</evidence>
<dbReference type="InterPro" id="IPR036322">
    <property type="entry name" value="WD40_repeat_dom_sf"/>
</dbReference>
<feature type="compositionally biased region" description="Basic and acidic residues" evidence="4">
    <location>
        <begin position="2384"/>
        <end position="2393"/>
    </location>
</feature>
<dbReference type="FunFam" id="1.10.1540.10:FF:000001">
    <property type="entry name" value="neurobeachin isoform X1"/>
    <property type="match status" value="1"/>
</dbReference>
<evidence type="ECO:0000256" key="2">
    <source>
        <dbReference type="ARBA" id="ARBA00022737"/>
    </source>
</evidence>
<dbReference type="Gene3D" id="2.60.120.200">
    <property type="match status" value="1"/>
</dbReference>
<evidence type="ECO:0000256" key="4">
    <source>
        <dbReference type="SAM" id="MobiDB-lite"/>
    </source>
</evidence>
<feature type="domain" description="BEACH" evidence="5">
    <location>
        <begin position="2599"/>
        <end position="2889"/>
    </location>
</feature>
<dbReference type="Gene3D" id="2.30.29.30">
    <property type="entry name" value="Pleckstrin-homology domain (PH domain)/Phosphotyrosine-binding domain (PTB)"/>
    <property type="match status" value="1"/>
</dbReference>
<dbReference type="SMART" id="SM01026">
    <property type="entry name" value="Beach"/>
    <property type="match status" value="1"/>
</dbReference>
<accession>A0AA38GVT8</accession>
<protein>
    <recommendedName>
        <fullName evidence="9">BEACH domain-containing protein B</fullName>
    </recommendedName>
</protein>
<evidence type="ECO:0000313" key="8">
    <source>
        <dbReference type="Proteomes" id="UP000824469"/>
    </source>
</evidence>
<dbReference type="Proteomes" id="UP000824469">
    <property type="component" value="Unassembled WGS sequence"/>
</dbReference>
<dbReference type="Pfam" id="PF15787">
    <property type="entry name" value="DUF4704"/>
    <property type="match status" value="1"/>
</dbReference>
<dbReference type="PROSITE" id="PS50082">
    <property type="entry name" value="WD_REPEATS_2"/>
    <property type="match status" value="1"/>
</dbReference>
<dbReference type="PANTHER" id="PTHR13743:SF112">
    <property type="entry name" value="BEACH DOMAIN-CONTAINING PROTEIN"/>
    <property type="match status" value="1"/>
</dbReference>
<dbReference type="SUPFAM" id="SSF81837">
    <property type="entry name" value="BEACH domain"/>
    <property type="match status" value="1"/>
</dbReference>
<dbReference type="InterPro" id="IPR019775">
    <property type="entry name" value="WD40_repeat_CS"/>
</dbReference>
<evidence type="ECO:0000259" key="6">
    <source>
        <dbReference type="PROSITE" id="PS51783"/>
    </source>
</evidence>
<dbReference type="InterPro" id="IPR016024">
    <property type="entry name" value="ARM-type_fold"/>
</dbReference>
<dbReference type="SUPFAM" id="SSF49899">
    <property type="entry name" value="Concanavalin A-like lectins/glucanases"/>
    <property type="match status" value="1"/>
</dbReference>
<dbReference type="Pfam" id="PF13385">
    <property type="entry name" value="Laminin_G_3"/>
    <property type="match status" value="1"/>
</dbReference>
<dbReference type="InterPro" id="IPR011993">
    <property type="entry name" value="PH-like_dom_sf"/>
</dbReference>
<dbReference type="PROSITE" id="PS50294">
    <property type="entry name" value="WD_REPEATS_REGION"/>
    <property type="match status" value="1"/>
</dbReference>
<feature type="non-terminal residue" evidence="7">
    <location>
        <position position="1"/>
    </location>
</feature>
<dbReference type="InterPro" id="IPR001680">
    <property type="entry name" value="WD40_rpt"/>
</dbReference>
<feature type="repeat" description="WD" evidence="3">
    <location>
        <begin position="3029"/>
        <end position="3062"/>
    </location>
</feature>
<dbReference type="Gene3D" id="1.10.1540.10">
    <property type="entry name" value="BEACH domain"/>
    <property type="match status" value="1"/>
</dbReference>
<proteinExistence type="predicted"/>
<feature type="domain" description="BEACH-type PH" evidence="6">
    <location>
        <begin position="2413"/>
        <end position="2575"/>
    </location>
</feature>
<dbReference type="Gene3D" id="2.130.10.10">
    <property type="entry name" value="YVTN repeat-like/Quinoprotein amine dehydrogenase"/>
    <property type="match status" value="1"/>
</dbReference>
<dbReference type="SMART" id="SM00320">
    <property type="entry name" value="WD40"/>
    <property type="match status" value="5"/>
</dbReference>
<keyword evidence="2" id="KW-0677">Repeat</keyword>
<dbReference type="Pfam" id="PF20425">
    <property type="entry name" value="Neurobeachin"/>
    <property type="match status" value="1"/>
</dbReference>
<sequence length="3276" mass="368678">REGDELVLELEWKKYENTLEKEEKENSLQAFLSHFLQVFEDWKPADWQNQTSDVATLLPSSQVTSSSGNSMEGCAAGHPTRVILALIQEMKSIISFLMELLSIPDSTDASPNPINMERGLRLLDVLRILTRSAHNQRVFSYYGGFQMLVALMKAAVVQMKALTGALAMEESAPYSFSVQMSFLKCLLAHVVSIVSNFIKVNSDNSEKDDMPSKSLGRARLKDDTDVSGANALNALGSRGFSLRSDSCLKHRTTIPLMETGGLNWFVELLRVLRRLRLKNQIMEMSLEQLTLTTLKSVLSANPRAQNHFKSIGGLQVLMDGLGMSITMGELPTVSKGYDLSSVKRTFEDFQLQILLLEVLREAVYGNLNSLQFLFESGGIHKFADIIRWSAFVLPVFVLPESDILGTLEISQFITGSGDDTEPFAEHVFTGSLPVGFGSSEVVMDGDNMHKWNFHVAHLCRILWSFHVPFRDINSLSSHVNCGQSSIGVSSSYLELATKWILKVLLSIFPGKSVHFYWEEMLTDPRMLCSNLQHYMLYVFRKILASSPAALQNFREGVWDMLFSEYFFYFKMGTEGIPSQTVLESEASKKGLSACVLASEQSSTGFSSFENENSNLTHIEILQMDVISFIEFAATINSCDDNMPECSAVMDALERCACLPKIATMLVKSLHRILQLAVESTVTSFKHLDAATRFSNVMCRQMQGFTSSINKKLFECTQDEIGTCDVSCHEVWSRCMDAIFALFAEYFSISEDAKFLALYNPVTVDNLFNLLWEEYSRKFALGLIMDLIKLRPLSENDQEAKLGLCFKYFETFPRIKESDWNVGKTISAGLLAGVRDIIQTNPTYYQDLFRDGECFLHIVTLLNGNCVNGLGEQLCLDVLQTLLSLLAGNDASKVAFRSLVDSGYKTLERLLLDCFEGLPSLDLLNALLDLLFDGSFDIQANMAIQNEDVIILFYNILRQCNERMQLYGLDTFLCLLEESTANRTSCVRAGLLSLLLDWFGTEENSILISKIGQLIQVIGGHSITGKDIRKVFSLLRSTEDGARPRHSSFLLNTVRGMLKDEGPAVFFELNGRDSGIVITTPLQWPCNKGFTFSCWARVESFPGNKEAMGLFSFLTESGKGCTALLGEEKLTIETVTVKRQAVSVHSKLSPKRWYFLCITHSTGRAFSGGHTIRYYVDAALVGSEKVRYAKVTEQLTQCTIGAGAPFVSVSKNDNEVIDRKLSFPFCGQLGPVYLFDEVLSSNQIMGIFSLGPTYMYSFLDAEVGHVQENISTYGILDAKEGLAPKMIFGFNAQASSSRNLFDISPLFDQSKDQRSYEATIMAGTWLCYRHILRDILDCVGGVLVFFPLLTQLDQPITRSSAHSRFVLGDHVAAEVIELICSVLDGNLANQQFICDISGFAILGFLLQSVSPQQLTNNVVSALGNLLIVIGKSDSNASQMLVKDALLRIYLNPHIWIYTRFLVQRELYMFLLNYFEVNFRMLGDLFGLPKILDIICQFYWDTPKSHRAFGNKPLLHPITREIIGKRPIPEEISKIRLLLLSLTEMVLRHHVSRSDVKSLAAFLDKSEDPKCIEDVLHMVLRLLSHKPFLSTFLEHIRGLGGCQIFLNLLNRQTEVIRLQGLQVLGRLLVETPTEKKGMRLFSLGGGSAKSSTENQQREKSKLEPIFGVIVDRLLTFPFTDAVRATLFDVLLGGASPKQVLQKACHLYNREEKKTSLTGPSSHFVLPQILGVIFKFILNCQDTGIRERILTDLQMLLEANQSNNDSVISEYIWQTWFLQLLCDINVKEQKILESREAYITQANEKMLVRNVFCIVHCHCLCVVKGGWRHVEQTVNFLHLYLEQAQLSRVTIMHELLGDLVKALLDVASKESLFSVQPCRDNTLYLLILIDELLIKDTLNSLPFPGSTFSEELVDDVQTSEGCYRIGHFEHSGRPQALAEDLSGISDGRGVKKSSSINQLRGWQHCPNEDIVIEDHCWHLYDNVWTLISDMNGIGTSKRIVETKTIGPSLGQRARGLVESLNMPAAEMAAAVVSGGLAGVVNINTNKLVDKAIRLRGEKFPRIIFRLVLLYVYKSDLEGASRCAQHFVSLLPRLFLNDNEQIKNRLQLFIWSLLDARAQIGSFDDGARFHVISQLIRESVRHGKSMLAMSIADRDNSEDPINTLNETSSVNSLLHRERVVAAVRDELNYIKSSIAERQKQVQELRIELDEVSNLECLQKKQLEDELQSNLSMICSSDGNRRAASRLAYDEDQQFVADKWCHMFRDLSDERGPWSATPFPNNKLTQWKLDKTEDPYRRRLKLKRNYLFEEQLCHPPSTFLLGDSEAGQNDDNLNPGMASNVFGEVKSFLLKGLRGISEEEILDVPGNEEDEPLNIDSAPTEFSPALHHTTEHVDHTEEKGEDEISDNRQEQNGKISEAQEDEVLLSVSCVVITPKRKMAGHLDVMKTSLHLYVEFVVEGTGGSRVFNSQGGLNYPYNTESVHLERSLKQKIYLVHAGGDSEKGNPMERFDPVQQRAFSGKQPMDVKRHRRWDICKVKAVHSTRYLLQYTAIEIFFNHSISPVFLNFASQNHAKDVGRLIVSLRNETSFLKLSSRSRDEIIHFIDKRLAIEMAERARDVWRRREISNFEYLMTLNTLAGRSYNDLTQYPVFPWILADYTSQNLDFNNPETYRDLSKPVGALDLKRFQVFEERYRNFFDPDIPSFYYGSHYSSMGSVLYYLLRLEPFTTLHRNLQGGKFDHADRLFHSIAATHANCLSNTSDVKELVPEFFYMPEFLNNSNEYHLGVKQDGELLGDVVLPPWAKESPEVFILKNREALESEYVSLNLHHWVDLIFGYKQRGKTAIEASNVFYHLTYEGAVDLEAMEDLLQRAAVEDQIANFGQTPIQLFRKKHPKRGPPEPIAHPLYYAPGSITLTSVLPAGFQQPSAIIFLDVIDSTVILVSQGLMMSVKMWLTPQLQAGGNFTFSSSQEPFFGIGSDISTPHKICSPLAENLELGTQYFATLQVRSSSFILSCGHWENSFRVISLNDGRTVQSIRQHKELVTCVSVATDGSIVVTGSHDTTVMVWEVIPSTRTVNKKVRDAHSAQNRTRKDHILSDKPCHILCGHDDVVTCVAVSIELDLVVSGSKDSTCILHTLWEGRYVRSIHHPNGSALSKMLVSQHGRLVLYSNDDLNFLLYSINGKLLAASESNGRVNCMNLSSCGEFLVCSGDKGQVILRSMHSLEVLKRYDAMGKVIVSLSVTPEDCFLVGTQDGSLLVYSIETLQQRKNSLLQNIKSRTFAAA</sequence>
<reference evidence="7 8" key="1">
    <citation type="journal article" date="2021" name="Nat. Plants">
        <title>The Taxus genome provides insights into paclitaxel biosynthesis.</title>
        <authorList>
            <person name="Xiong X."/>
            <person name="Gou J."/>
            <person name="Liao Q."/>
            <person name="Li Y."/>
            <person name="Zhou Q."/>
            <person name="Bi G."/>
            <person name="Li C."/>
            <person name="Du R."/>
            <person name="Wang X."/>
            <person name="Sun T."/>
            <person name="Guo L."/>
            <person name="Liang H."/>
            <person name="Lu P."/>
            <person name="Wu Y."/>
            <person name="Zhang Z."/>
            <person name="Ro D.K."/>
            <person name="Shang Y."/>
            <person name="Huang S."/>
            <person name="Yan J."/>
        </authorList>
    </citation>
    <scope>NUCLEOTIDE SEQUENCE [LARGE SCALE GENOMIC DNA]</scope>
    <source>
        <strain evidence="7">Ta-2019</strain>
    </source>
</reference>
<evidence type="ECO:0000259" key="5">
    <source>
        <dbReference type="PROSITE" id="PS50197"/>
    </source>
</evidence>
<dbReference type="InterPro" id="IPR000409">
    <property type="entry name" value="BEACH_dom"/>
</dbReference>
<dbReference type="InterPro" id="IPR046851">
    <property type="entry name" value="NBCH_WD40"/>
</dbReference>
<dbReference type="EMBL" id="JAHRHJ020000001">
    <property type="protein sequence ID" value="KAH9329817.1"/>
    <property type="molecule type" value="Genomic_DNA"/>
</dbReference>
<dbReference type="PROSITE" id="PS00678">
    <property type="entry name" value="WD_REPEATS_1"/>
    <property type="match status" value="1"/>
</dbReference>
<comment type="caution">
    <text evidence="7">The sequence shown here is derived from an EMBL/GenBank/DDBJ whole genome shotgun (WGS) entry which is preliminary data.</text>
</comment>
<feature type="region of interest" description="Disordered" evidence="4">
    <location>
        <begin position="2384"/>
        <end position="2412"/>
    </location>
</feature>
<dbReference type="Pfam" id="PF20426">
    <property type="entry name" value="NBCH_WD40"/>
    <property type="match status" value="1"/>
</dbReference>
<gene>
    <name evidence="7" type="ORF">KI387_001925</name>
</gene>
<organism evidence="7 8">
    <name type="scientific">Taxus chinensis</name>
    <name type="common">Chinese yew</name>
    <name type="synonym">Taxus wallichiana var. chinensis</name>
    <dbReference type="NCBI Taxonomy" id="29808"/>
    <lineage>
        <taxon>Eukaryota</taxon>
        <taxon>Viridiplantae</taxon>
        <taxon>Streptophyta</taxon>
        <taxon>Embryophyta</taxon>
        <taxon>Tracheophyta</taxon>
        <taxon>Spermatophyta</taxon>
        <taxon>Pinopsida</taxon>
        <taxon>Pinidae</taxon>
        <taxon>Conifers II</taxon>
        <taxon>Cupressales</taxon>
        <taxon>Taxaceae</taxon>
        <taxon>Taxus</taxon>
    </lineage>
</organism>
<dbReference type="PROSITE" id="PS50197">
    <property type="entry name" value="BEACH"/>
    <property type="match status" value="1"/>
</dbReference>
<dbReference type="SUPFAM" id="SSF50729">
    <property type="entry name" value="PH domain-like"/>
    <property type="match status" value="1"/>
</dbReference>
<dbReference type="SUPFAM" id="SSF50978">
    <property type="entry name" value="WD40 repeat-like"/>
    <property type="match status" value="1"/>
</dbReference>
<keyword evidence="8" id="KW-1185">Reference proteome</keyword>
<dbReference type="CDD" id="cd01201">
    <property type="entry name" value="PH_BEACH"/>
    <property type="match status" value="1"/>
</dbReference>
<dbReference type="InterPro" id="IPR046852">
    <property type="entry name" value="Neurobeachin_a-sol"/>
</dbReference>
<evidence type="ECO:0008006" key="9">
    <source>
        <dbReference type="Google" id="ProtNLM"/>
    </source>
</evidence>
<dbReference type="PROSITE" id="PS51783">
    <property type="entry name" value="PH_BEACH"/>
    <property type="match status" value="1"/>
</dbReference>
<dbReference type="InterPro" id="IPR015943">
    <property type="entry name" value="WD40/YVTN_repeat-like_dom_sf"/>
</dbReference>
<dbReference type="InterPro" id="IPR050865">
    <property type="entry name" value="BEACH_Domain"/>
</dbReference>
<name>A0AA38GVT8_TAXCH</name>
<dbReference type="OMA" id="FDDAVIH"/>
<dbReference type="SUPFAM" id="SSF48371">
    <property type="entry name" value="ARM repeat"/>
    <property type="match status" value="1"/>
</dbReference>
<evidence type="ECO:0000313" key="7">
    <source>
        <dbReference type="EMBL" id="KAH9329817.1"/>
    </source>
</evidence>
<dbReference type="Pfam" id="PF02138">
    <property type="entry name" value="Beach"/>
    <property type="match status" value="1"/>
</dbReference>
<dbReference type="InterPro" id="IPR031570">
    <property type="entry name" value="NBEA/BDCP_DUF4704"/>
</dbReference>
<dbReference type="CDD" id="cd06071">
    <property type="entry name" value="Beach"/>
    <property type="match status" value="1"/>
</dbReference>
<evidence type="ECO:0000256" key="3">
    <source>
        <dbReference type="PROSITE-ProRule" id="PRU00221"/>
    </source>
</evidence>
<dbReference type="InterPro" id="IPR036372">
    <property type="entry name" value="BEACH_dom_sf"/>
</dbReference>
<dbReference type="Pfam" id="PF14844">
    <property type="entry name" value="PH_BEACH"/>
    <property type="match status" value="1"/>
</dbReference>
<keyword evidence="1 3" id="KW-0853">WD repeat</keyword>
<dbReference type="PANTHER" id="PTHR13743">
    <property type="entry name" value="BEIGE/BEACH-RELATED"/>
    <property type="match status" value="1"/>
</dbReference>
<dbReference type="InterPro" id="IPR013320">
    <property type="entry name" value="ConA-like_dom_sf"/>
</dbReference>
<dbReference type="InterPro" id="IPR023362">
    <property type="entry name" value="PH-BEACH_dom"/>
</dbReference>